<dbReference type="CDD" id="cd07377">
    <property type="entry name" value="WHTH_GntR"/>
    <property type="match status" value="1"/>
</dbReference>
<dbReference type="InterPro" id="IPR036388">
    <property type="entry name" value="WH-like_DNA-bd_sf"/>
</dbReference>
<accession>X7EBZ0</accession>
<name>X7EBZ0_9RHOB</name>
<dbReference type="Gene3D" id="1.20.120.530">
    <property type="entry name" value="GntR ligand-binding domain-like"/>
    <property type="match status" value="1"/>
</dbReference>
<sequence>MPDDLKEGEDQPRPALGHAEPVAVRIRSDIATGRIPAGARLKTQELAARYGTSINPVREALHQLSGEGFAQIEKNRGARVRELDETLVRNIYDIRALIEPYMIRLFVSHATETDIARLTDLQERIEAQTDPDQSELRALDAAFHEITYAGHFNSEALTIFNRQSQVVRTLGMRFPASPARRTTQNREHRALIDAISAGDEESAADIVRQHCRGAERHLREQLRRGQE</sequence>
<keyword evidence="2" id="KW-0238">DNA-binding</keyword>
<dbReference type="InterPro" id="IPR000524">
    <property type="entry name" value="Tscrpt_reg_HTH_GntR"/>
</dbReference>
<protein>
    <recommendedName>
        <fullName evidence="4">HTH gntR-type domain-containing protein</fullName>
    </recommendedName>
</protein>
<feature type="domain" description="HTH gntR-type" evidence="4">
    <location>
        <begin position="16"/>
        <end position="83"/>
    </location>
</feature>
<organism evidence="5 6">
    <name type="scientific">Roseivivax halodurans JCM 10272</name>
    <dbReference type="NCBI Taxonomy" id="1449350"/>
    <lineage>
        <taxon>Bacteria</taxon>
        <taxon>Pseudomonadati</taxon>
        <taxon>Pseudomonadota</taxon>
        <taxon>Alphaproteobacteria</taxon>
        <taxon>Rhodobacterales</taxon>
        <taxon>Roseobacteraceae</taxon>
        <taxon>Roseivivax</taxon>
    </lineage>
</organism>
<evidence type="ECO:0000256" key="2">
    <source>
        <dbReference type="ARBA" id="ARBA00023125"/>
    </source>
</evidence>
<reference evidence="5 6" key="1">
    <citation type="submission" date="2014-01" db="EMBL/GenBank/DDBJ databases">
        <title>Roseivivax halodurans JCM 10272 Genome Sequencing.</title>
        <authorList>
            <person name="Lai Q."/>
            <person name="Li G."/>
            <person name="Shao Z."/>
        </authorList>
    </citation>
    <scope>NUCLEOTIDE SEQUENCE [LARGE SCALE GENOMIC DNA]</scope>
    <source>
        <strain evidence="5 6">JCM 10272</strain>
    </source>
</reference>
<evidence type="ECO:0000313" key="5">
    <source>
        <dbReference type="EMBL" id="ETX12731.1"/>
    </source>
</evidence>
<dbReference type="GO" id="GO:0003677">
    <property type="term" value="F:DNA binding"/>
    <property type="evidence" value="ECO:0007669"/>
    <property type="project" value="UniProtKB-KW"/>
</dbReference>
<evidence type="ECO:0000313" key="6">
    <source>
        <dbReference type="Proteomes" id="UP000022447"/>
    </source>
</evidence>
<dbReference type="InterPro" id="IPR036390">
    <property type="entry name" value="WH_DNA-bd_sf"/>
</dbReference>
<keyword evidence="6" id="KW-1185">Reference proteome</keyword>
<proteinExistence type="predicted"/>
<dbReference type="InterPro" id="IPR011711">
    <property type="entry name" value="GntR_C"/>
</dbReference>
<dbReference type="Pfam" id="PF07729">
    <property type="entry name" value="FCD"/>
    <property type="match status" value="1"/>
</dbReference>
<dbReference type="Pfam" id="PF00392">
    <property type="entry name" value="GntR"/>
    <property type="match status" value="1"/>
</dbReference>
<dbReference type="EMBL" id="JALZ01000058">
    <property type="protein sequence ID" value="ETX12731.1"/>
    <property type="molecule type" value="Genomic_DNA"/>
</dbReference>
<dbReference type="AlphaFoldDB" id="X7EBZ0"/>
<dbReference type="PROSITE" id="PS50949">
    <property type="entry name" value="HTH_GNTR"/>
    <property type="match status" value="1"/>
</dbReference>
<keyword evidence="1" id="KW-0805">Transcription regulation</keyword>
<dbReference type="STRING" id="1449350.OCH239_17445"/>
<dbReference type="RefSeq" id="WP_037266990.1">
    <property type="nucleotide sequence ID" value="NZ_JALZ01000058.1"/>
</dbReference>
<dbReference type="SMART" id="SM00345">
    <property type="entry name" value="HTH_GNTR"/>
    <property type="match status" value="1"/>
</dbReference>
<dbReference type="OrthoDB" id="8638122at2"/>
<dbReference type="SMART" id="SM00895">
    <property type="entry name" value="FCD"/>
    <property type="match status" value="1"/>
</dbReference>
<comment type="caution">
    <text evidence="5">The sequence shown here is derived from an EMBL/GenBank/DDBJ whole genome shotgun (WGS) entry which is preliminary data.</text>
</comment>
<dbReference type="Gene3D" id="1.10.10.10">
    <property type="entry name" value="Winged helix-like DNA-binding domain superfamily/Winged helix DNA-binding domain"/>
    <property type="match status" value="1"/>
</dbReference>
<evidence type="ECO:0000256" key="3">
    <source>
        <dbReference type="ARBA" id="ARBA00023163"/>
    </source>
</evidence>
<dbReference type="eggNOG" id="COG1802">
    <property type="taxonomic scope" value="Bacteria"/>
</dbReference>
<evidence type="ECO:0000259" key="4">
    <source>
        <dbReference type="PROSITE" id="PS50949"/>
    </source>
</evidence>
<keyword evidence="3" id="KW-0804">Transcription</keyword>
<dbReference type="PATRIC" id="fig|1449350.3.peg.4074"/>
<dbReference type="SUPFAM" id="SSF48008">
    <property type="entry name" value="GntR ligand-binding domain-like"/>
    <property type="match status" value="1"/>
</dbReference>
<dbReference type="PANTHER" id="PTHR43537">
    <property type="entry name" value="TRANSCRIPTIONAL REGULATOR, GNTR FAMILY"/>
    <property type="match status" value="1"/>
</dbReference>
<dbReference type="Proteomes" id="UP000022447">
    <property type="component" value="Unassembled WGS sequence"/>
</dbReference>
<dbReference type="InterPro" id="IPR008920">
    <property type="entry name" value="TF_FadR/GntR_C"/>
</dbReference>
<dbReference type="GO" id="GO:0003700">
    <property type="term" value="F:DNA-binding transcription factor activity"/>
    <property type="evidence" value="ECO:0007669"/>
    <property type="project" value="InterPro"/>
</dbReference>
<gene>
    <name evidence="5" type="ORF">OCH239_17445</name>
</gene>
<evidence type="ECO:0000256" key="1">
    <source>
        <dbReference type="ARBA" id="ARBA00023015"/>
    </source>
</evidence>
<dbReference type="PANTHER" id="PTHR43537:SF5">
    <property type="entry name" value="UXU OPERON TRANSCRIPTIONAL REGULATOR"/>
    <property type="match status" value="1"/>
</dbReference>
<dbReference type="SUPFAM" id="SSF46785">
    <property type="entry name" value="Winged helix' DNA-binding domain"/>
    <property type="match status" value="1"/>
</dbReference>